<dbReference type="InterPro" id="IPR050341">
    <property type="entry name" value="PP1_catalytic_subunit"/>
</dbReference>
<organism evidence="10 11">
    <name type="scientific">Tritrichomonas musculus</name>
    <dbReference type="NCBI Taxonomy" id="1915356"/>
    <lineage>
        <taxon>Eukaryota</taxon>
        <taxon>Metamonada</taxon>
        <taxon>Parabasalia</taxon>
        <taxon>Tritrichomonadida</taxon>
        <taxon>Tritrichomonadidae</taxon>
        <taxon>Tritrichomonas</taxon>
    </lineage>
</organism>
<dbReference type="EC" id="3.1.3.16" evidence="8"/>
<evidence type="ECO:0000313" key="10">
    <source>
        <dbReference type="EMBL" id="KAK8899298.1"/>
    </source>
</evidence>
<sequence>MSKESLDSFIKKVIESASSGNYPSNTHQIKITANEAISFCNKVKPIFQKEKTVLDLAGPINICGDLHGNLSDLVHCFKLGGTPPQARWLFLGDYVDRGPCSVEVIMLLLALKIQYPSQVYLIRGNHECMELTEIFGFSDECLQRFETQGEKVWTAFCDVFEYIPIAATVANEYLCIHGGISPKLETVQQIRDLQRPLKVPISGLVADLLWSDPSKDIEEFSRSDRGTTCIWGLNPIKKFLSANNLKSLIRAHQMVKEGFEFSFSPDTSVITIFTASNYEEDTPNKAAFLKFDKNGKYEIKQF</sequence>
<evidence type="ECO:0000259" key="9">
    <source>
        <dbReference type="PROSITE" id="PS00125"/>
    </source>
</evidence>
<comment type="caution">
    <text evidence="10">The sequence shown here is derived from an EMBL/GenBank/DDBJ whole genome shotgun (WGS) entry which is preliminary data.</text>
</comment>
<protein>
    <recommendedName>
        <fullName evidence="8">Serine/threonine-protein phosphatase</fullName>
        <ecNumber evidence="8">3.1.3.16</ecNumber>
    </recommendedName>
</protein>
<dbReference type="PANTHER" id="PTHR11668">
    <property type="entry name" value="SERINE/THREONINE PROTEIN PHOSPHATASE"/>
    <property type="match status" value="1"/>
</dbReference>
<comment type="cofactor">
    <cofactor evidence="1">
        <name>Mn(2+)</name>
        <dbReference type="ChEBI" id="CHEBI:29035"/>
    </cofactor>
</comment>
<evidence type="ECO:0000256" key="1">
    <source>
        <dbReference type="ARBA" id="ARBA00001936"/>
    </source>
</evidence>
<dbReference type="PROSITE" id="PS00125">
    <property type="entry name" value="SER_THR_PHOSPHATASE"/>
    <property type="match status" value="1"/>
</dbReference>
<evidence type="ECO:0000256" key="6">
    <source>
        <dbReference type="ARBA" id="ARBA00047761"/>
    </source>
</evidence>
<evidence type="ECO:0000256" key="3">
    <source>
        <dbReference type="ARBA" id="ARBA00022801"/>
    </source>
</evidence>
<dbReference type="Proteomes" id="UP001470230">
    <property type="component" value="Unassembled WGS sequence"/>
</dbReference>
<evidence type="ECO:0000256" key="4">
    <source>
        <dbReference type="ARBA" id="ARBA00022912"/>
    </source>
</evidence>
<dbReference type="SMART" id="SM00156">
    <property type="entry name" value="PP2Ac"/>
    <property type="match status" value="1"/>
</dbReference>
<comment type="similarity">
    <text evidence="8">Belongs to the PPP phosphatase family.</text>
</comment>
<gene>
    <name evidence="10" type="ORF">M9Y10_001611</name>
</gene>
<keyword evidence="2" id="KW-0479">Metal-binding</keyword>
<dbReference type="InterPro" id="IPR029052">
    <property type="entry name" value="Metallo-depent_PP-like"/>
</dbReference>
<keyword evidence="3 8" id="KW-0378">Hydrolase</keyword>
<feature type="domain" description="Serine/threonine specific protein phosphatases" evidence="9">
    <location>
        <begin position="122"/>
        <end position="127"/>
    </location>
</feature>
<evidence type="ECO:0000313" key="11">
    <source>
        <dbReference type="Proteomes" id="UP001470230"/>
    </source>
</evidence>
<dbReference type="EMBL" id="JAPFFF010000001">
    <property type="protein sequence ID" value="KAK8899298.1"/>
    <property type="molecule type" value="Genomic_DNA"/>
</dbReference>
<comment type="catalytic activity">
    <reaction evidence="7 8">
        <text>O-phospho-L-threonyl-[protein] + H2O = L-threonyl-[protein] + phosphate</text>
        <dbReference type="Rhea" id="RHEA:47004"/>
        <dbReference type="Rhea" id="RHEA-COMP:11060"/>
        <dbReference type="Rhea" id="RHEA-COMP:11605"/>
        <dbReference type="ChEBI" id="CHEBI:15377"/>
        <dbReference type="ChEBI" id="CHEBI:30013"/>
        <dbReference type="ChEBI" id="CHEBI:43474"/>
        <dbReference type="ChEBI" id="CHEBI:61977"/>
        <dbReference type="EC" id="3.1.3.16"/>
    </reaction>
</comment>
<evidence type="ECO:0000256" key="8">
    <source>
        <dbReference type="RuleBase" id="RU004273"/>
    </source>
</evidence>
<keyword evidence="11" id="KW-1185">Reference proteome</keyword>
<dbReference type="PANTHER" id="PTHR11668:SF300">
    <property type="entry name" value="SERINE_THREONINE-PROTEIN PHOSPHATASE"/>
    <property type="match status" value="1"/>
</dbReference>
<keyword evidence="4" id="KW-0904">Protein phosphatase</keyword>
<dbReference type="PRINTS" id="PR00114">
    <property type="entry name" value="STPHPHTASE"/>
</dbReference>
<dbReference type="SUPFAM" id="SSF56300">
    <property type="entry name" value="Metallo-dependent phosphatases"/>
    <property type="match status" value="1"/>
</dbReference>
<dbReference type="InterPro" id="IPR006186">
    <property type="entry name" value="Ser/Thr-sp_prot-phosphatase"/>
</dbReference>
<reference evidence="10 11" key="1">
    <citation type="submission" date="2024-04" db="EMBL/GenBank/DDBJ databases">
        <title>Tritrichomonas musculus Genome.</title>
        <authorList>
            <person name="Alves-Ferreira E."/>
            <person name="Grigg M."/>
            <person name="Lorenzi H."/>
            <person name="Galac M."/>
        </authorList>
    </citation>
    <scope>NUCLEOTIDE SEQUENCE [LARGE SCALE GENOMIC DNA]</scope>
    <source>
        <strain evidence="10 11">EAF2021</strain>
    </source>
</reference>
<dbReference type="Pfam" id="PF00149">
    <property type="entry name" value="Metallophos"/>
    <property type="match status" value="1"/>
</dbReference>
<dbReference type="InterPro" id="IPR004843">
    <property type="entry name" value="Calcineurin-like_PHP"/>
</dbReference>
<evidence type="ECO:0000256" key="2">
    <source>
        <dbReference type="ARBA" id="ARBA00022723"/>
    </source>
</evidence>
<keyword evidence="5" id="KW-0464">Manganese</keyword>
<comment type="catalytic activity">
    <reaction evidence="6">
        <text>O-phospho-L-seryl-[protein] + H2O = L-seryl-[protein] + phosphate</text>
        <dbReference type="Rhea" id="RHEA:20629"/>
        <dbReference type="Rhea" id="RHEA-COMP:9863"/>
        <dbReference type="Rhea" id="RHEA-COMP:11604"/>
        <dbReference type="ChEBI" id="CHEBI:15377"/>
        <dbReference type="ChEBI" id="CHEBI:29999"/>
        <dbReference type="ChEBI" id="CHEBI:43474"/>
        <dbReference type="ChEBI" id="CHEBI:83421"/>
        <dbReference type="EC" id="3.1.3.16"/>
    </reaction>
</comment>
<name>A0ABR2L8B9_9EUKA</name>
<evidence type="ECO:0000256" key="5">
    <source>
        <dbReference type="ARBA" id="ARBA00023211"/>
    </source>
</evidence>
<evidence type="ECO:0000256" key="7">
    <source>
        <dbReference type="ARBA" id="ARBA00048336"/>
    </source>
</evidence>
<proteinExistence type="inferred from homology"/>
<dbReference type="Gene3D" id="3.60.21.10">
    <property type="match status" value="1"/>
</dbReference>
<accession>A0ABR2L8B9</accession>